<organism evidence="2 3">
    <name type="scientific">Candidatus Dormiibacter inghamiae</name>
    <dbReference type="NCBI Taxonomy" id="3127013"/>
    <lineage>
        <taxon>Bacteria</taxon>
        <taxon>Bacillati</taxon>
        <taxon>Candidatus Dormiibacterota</taxon>
        <taxon>Candidatus Dormibacteria</taxon>
        <taxon>Candidatus Dormibacterales</taxon>
        <taxon>Candidatus Dormibacteraceae</taxon>
        <taxon>Candidatus Dormiibacter</taxon>
    </lineage>
</organism>
<sequence>MRDRHAPDEARLYGIADEHLGHFTTAQAGASGYSRSMLAYHVAKGRFLRAGRHVYRFARYPYSPFEAVVNAWLECGPEAVVSHESALTLHDQVTNALGRRILQITRA</sequence>
<proteinExistence type="predicted"/>
<evidence type="ECO:0000259" key="1">
    <source>
        <dbReference type="Pfam" id="PF13338"/>
    </source>
</evidence>
<dbReference type="AlphaFoldDB" id="A0A934KGS0"/>
<dbReference type="InterPro" id="IPR025159">
    <property type="entry name" value="AbiEi_N"/>
</dbReference>
<evidence type="ECO:0000313" key="2">
    <source>
        <dbReference type="EMBL" id="MBJ7601815.1"/>
    </source>
</evidence>
<gene>
    <name evidence="2" type="ORF">JF888_01240</name>
</gene>
<feature type="domain" description="AbiEi antitoxin N-terminal" evidence="1">
    <location>
        <begin position="16"/>
        <end position="58"/>
    </location>
</feature>
<dbReference type="EMBL" id="JAEKNQ010000008">
    <property type="protein sequence ID" value="MBJ7601815.1"/>
    <property type="molecule type" value="Genomic_DNA"/>
</dbReference>
<name>A0A934KGS0_9BACT</name>
<accession>A0A934KGS0</accession>
<protein>
    <submittedName>
        <fullName evidence="2">Type IV toxin-antitoxin system AbiEi family antitoxin domain-containing protein</fullName>
    </submittedName>
</protein>
<reference evidence="2 3" key="1">
    <citation type="submission" date="2020-10" db="EMBL/GenBank/DDBJ databases">
        <title>Ca. Dormibacterota MAGs.</title>
        <authorList>
            <person name="Montgomery K."/>
        </authorList>
    </citation>
    <scope>NUCLEOTIDE SEQUENCE [LARGE SCALE GENOMIC DNA]</scope>
    <source>
        <strain evidence="2">SC8811_S16_3</strain>
    </source>
</reference>
<dbReference type="Pfam" id="PF13338">
    <property type="entry name" value="AbiEi_4"/>
    <property type="match status" value="1"/>
</dbReference>
<comment type="caution">
    <text evidence="2">The sequence shown here is derived from an EMBL/GenBank/DDBJ whole genome shotgun (WGS) entry which is preliminary data.</text>
</comment>
<dbReference type="Proteomes" id="UP000620075">
    <property type="component" value="Unassembled WGS sequence"/>
</dbReference>
<dbReference type="RefSeq" id="WP_338176184.1">
    <property type="nucleotide sequence ID" value="NZ_JAEKNQ010000008.1"/>
</dbReference>
<evidence type="ECO:0000313" key="3">
    <source>
        <dbReference type="Proteomes" id="UP000620075"/>
    </source>
</evidence>